<evidence type="ECO:0000256" key="1">
    <source>
        <dbReference type="ARBA" id="ARBA00004141"/>
    </source>
</evidence>
<feature type="transmembrane region" description="Helical" evidence="8">
    <location>
        <begin position="322"/>
        <end position="342"/>
    </location>
</feature>
<evidence type="ECO:0000256" key="7">
    <source>
        <dbReference type="SAM" id="MobiDB-lite"/>
    </source>
</evidence>
<evidence type="ECO:0000256" key="3">
    <source>
        <dbReference type="ARBA" id="ARBA00022692"/>
    </source>
</evidence>
<feature type="non-terminal residue" evidence="10">
    <location>
        <position position="1"/>
    </location>
</feature>
<dbReference type="OrthoDB" id="3900342at2759"/>
<evidence type="ECO:0000256" key="2">
    <source>
        <dbReference type="ARBA" id="ARBA00022448"/>
    </source>
</evidence>
<comment type="subcellular location">
    <subcellularLocation>
        <location evidence="1">Membrane</location>
        <topology evidence="1">Multi-pass membrane protein</topology>
    </subcellularLocation>
</comment>
<evidence type="ECO:0000313" key="10">
    <source>
        <dbReference type="EMBL" id="KAF0327800.1"/>
    </source>
</evidence>
<feature type="transmembrane region" description="Helical" evidence="8">
    <location>
        <begin position="363"/>
        <end position="382"/>
    </location>
</feature>
<gene>
    <name evidence="10" type="ORF">GQ607_005009</name>
</gene>
<feature type="domain" description="Amino acid permease/ SLC12A" evidence="9">
    <location>
        <begin position="130"/>
        <end position="593"/>
    </location>
</feature>
<dbReference type="Pfam" id="PF00324">
    <property type="entry name" value="AA_permease"/>
    <property type="match status" value="1"/>
</dbReference>
<dbReference type="AlphaFoldDB" id="A0A8H3WJU3"/>
<feature type="transmembrane region" description="Helical" evidence="8">
    <location>
        <begin position="133"/>
        <end position="155"/>
    </location>
</feature>
<dbReference type="PANTHER" id="PTHR43341:SF36">
    <property type="entry name" value="PROLINE-SPECIFIC PERMEASE"/>
    <property type="match status" value="1"/>
</dbReference>
<dbReference type="Gene3D" id="1.20.1740.10">
    <property type="entry name" value="Amino acid/polyamine transporter I"/>
    <property type="match status" value="1"/>
</dbReference>
<feature type="transmembrane region" description="Helical" evidence="8">
    <location>
        <begin position="274"/>
        <end position="292"/>
    </location>
</feature>
<evidence type="ECO:0000256" key="4">
    <source>
        <dbReference type="ARBA" id="ARBA00022970"/>
    </source>
</evidence>
<evidence type="ECO:0000313" key="11">
    <source>
        <dbReference type="Proteomes" id="UP000434172"/>
    </source>
</evidence>
<organism evidence="10 11">
    <name type="scientific">Colletotrichum asianum</name>
    <dbReference type="NCBI Taxonomy" id="702518"/>
    <lineage>
        <taxon>Eukaryota</taxon>
        <taxon>Fungi</taxon>
        <taxon>Dikarya</taxon>
        <taxon>Ascomycota</taxon>
        <taxon>Pezizomycotina</taxon>
        <taxon>Sordariomycetes</taxon>
        <taxon>Hypocreomycetidae</taxon>
        <taxon>Glomerellales</taxon>
        <taxon>Glomerellaceae</taxon>
        <taxon>Colletotrichum</taxon>
        <taxon>Colletotrichum gloeosporioides species complex</taxon>
    </lineage>
</organism>
<keyword evidence="6 8" id="KW-0472">Membrane</keyword>
<dbReference type="PANTHER" id="PTHR43341">
    <property type="entry name" value="AMINO ACID PERMEASE"/>
    <property type="match status" value="1"/>
</dbReference>
<reference evidence="10 11" key="1">
    <citation type="submission" date="2019-12" db="EMBL/GenBank/DDBJ databases">
        <title>A genome sequence resource for the geographically widespread anthracnose pathogen Colletotrichum asianum.</title>
        <authorList>
            <person name="Meng Y."/>
        </authorList>
    </citation>
    <scope>NUCLEOTIDE SEQUENCE [LARGE SCALE GENOMIC DNA]</scope>
    <source>
        <strain evidence="10 11">ICMP 18580</strain>
    </source>
</reference>
<evidence type="ECO:0000256" key="5">
    <source>
        <dbReference type="ARBA" id="ARBA00022989"/>
    </source>
</evidence>
<keyword evidence="11" id="KW-1185">Reference proteome</keyword>
<dbReference type="InterPro" id="IPR050524">
    <property type="entry name" value="APC_YAT"/>
</dbReference>
<sequence>FDKQPSTCRAFKGRTLDSRFSTSPTNTLLASISYYLLECSSGATHNPTGAGSVPWVSPGTKVLMSHDIHPEANMHSTSWPNYRGGGPTDDVESKHQGESYPRDVNFAALGGEPNLLEDNDQLQRGLKSRHIQFLALGGAIGTGLFVGSGSILSAVGPAPLFMGYLSMMLLVWNIMNNLGEMATFLPLKGISIPYFVERFVEPSLAFAAGWNYWYAYAMLVGAEASAGAILLDYWQTPVHPAVWITIILVVTLALNIFAVEIFGEAEFWFASIKLITILGLILLSLVIILGGAPDEGRIGFLYWYDPGAITPYLVDGHTGKFLAYWTAFVRAGFAFITSPELIALAAGETVAPRRNIPKAARRFVWRLAIFYGLGSLMVGAITPSNDERLLSPTSNAAASPWVIGIQRAGIGGLNHVINAAILTSAWSAGNAFLYSGSRILYSLALNKQAPRFFTRTTKRGVPYTAVLGTWSIGLLSFLTISSGTSTVFTWFMNISTISGFIAWIVVMITYLRFRKAMIFHNMMHRLPFKTPLQPYFTWFILFILCILTLTNGFQVFFPGHWSVSDFLAAYITLPIFLVLYVGHKIWFRTPFAKRPEDVDVITGVKEMEDMAELDEEPIPKNMLQKFWFWLA</sequence>
<feature type="transmembrane region" description="Helical" evidence="8">
    <location>
        <begin position="487"/>
        <end position="511"/>
    </location>
</feature>
<evidence type="ECO:0000259" key="9">
    <source>
        <dbReference type="Pfam" id="PF00324"/>
    </source>
</evidence>
<keyword evidence="5 8" id="KW-1133">Transmembrane helix</keyword>
<keyword evidence="2" id="KW-0813">Transport</keyword>
<dbReference type="GO" id="GO:0016020">
    <property type="term" value="C:membrane"/>
    <property type="evidence" value="ECO:0007669"/>
    <property type="project" value="UniProtKB-SubCell"/>
</dbReference>
<protein>
    <submittedName>
        <fullName evidence="10">Amino acid permease</fullName>
    </submittedName>
</protein>
<accession>A0A8H3WJU3</accession>
<proteinExistence type="predicted"/>
<comment type="caution">
    <text evidence="10">The sequence shown here is derived from an EMBL/GenBank/DDBJ whole genome shotgun (WGS) entry which is preliminary data.</text>
</comment>
<feature type="transmembrane region" description="Helical" evidence="8">
    <location>
        <begin position="240"/>
        <end position="262"/>
    </location>
</feature>
<feature type="transmembrane region" description="Helical" evidence="8">
    <location>
        <begin position="567"/>
        <end position="587"/>
    </location>
</feature>
<feature type="transmembrane region" description="Helical" evidence="8">
    <location>
        <begin position="416"/>
        <end position="441"/>
    </location>
</feature>
<keyword evidence="3 8" id="KW-0812">Transmembrane</keyword>
<dbReference type="GO" id="GO:0015171">
    <property type="term" value="F:amino acid transmembrane transporter activity"/>
    <property type="evidence" value="ECO:0007669"/>
    <property type="project" value="TreeGrafter"/>
</dbReference>
<evidence type="ECO:0000256" key="6">
    <source>
        <dbReference type="ARBA" id="ARBA00023136"/>
    </source>
</evidence>
<dbReference type="Proteomes" id="UP000434172">
    <property type="component" value="Unassembled WGS sequence"/>
</dbReference>
<name>A0A8H3WJU3_9PEZI</name>
<dbReference type="InterPro" id="IPR004841">
    <property type="entry name" value="AA-permease/SLC12A_dom"/>
</dbReference>
<evidence type="ECO:0000256" key="8">
    <source>
        <dbReference type="SAM" id="Phobius"/>
    </source>
</evidence>
<dbReference type="EMBL" id="WOWK01000021">
    <property type="protein sequence ID" value="KAF0327800.1"/>
    <property type="molecule type" value="Genomic_DNA"/>
</dbReference>
<dbReference type="FunFam" id="1.20.1740.10:FF:000006">
    <property type="entry name" value="General amino acid permease"/>
    <property type="match status" value="1"/>
</dbReference>
<feature type="transmembrane region" description="Helical" evidence="8">
    <location>
        <begin position="213"/>
        <end position="234"/>
    </location>
</feature>
<feature type="transmembrane region" description="Helical" evidence="8">
    <location>
        <begin position="532"/>
        <end position="555"/>
    </location>
</feature>
<feature type="region of interest" description="Disordered" evidence="7">
    <location>
        <begin position="74"/>
        <end position="97"/>
    </location>
</feature>
<feature type="transmembrane region" description="Helical" evidence="8">
    <location>
        <begin position="461"/>
        <end position="481"/>
    </location>
</feature>
<keyword evidence="4" id="KW-0029">Amino-acid transport</keyword>